<evidence type="ECO:0000256" key="1">
    <source>
        <dbReference type="ARBA" id="ARBA00004241"/>
    </source>
</evidence>
<comment type="subcellular location">
    <subcellularLocation>
        <location evidence="1">Cell surface</location>
    </subcellularLocation>
</comment>
<accession>A0A1S2M241</accession>
<evidence type="ECO:0000313" key="5">
    <source>
        <dbReference type="EMBL" id="QOY36101.1"/>
    </source>
</evidence>
<reference evidence="5" key="4">
    <citation type="submission" date="2020-10" db="EMBL/GenBank/DDBJ databases">
        <authorList>
            <person name="Bassil N.M."/>
            <person name="Lloyd J.R."/>
        </authorList>
    </citation>
    <scope>NUCLEOTIDE SEQUENCE</scope>
    <source>
        <strain evidence="5">NB2006</strain>
    </source>
</reference>
<keyword evidence="6" id="KW-1185">Reference proteome</keyword>
<sequence length="109" mass="12645">MKNCRGFTLIEVITALMMLTVFTLILLPILGIVYNERVAIQQEKKALNFLDITITNWIYESGTLETELVDLNTTYKISLIEEDSQLLKACIAWRGANERQYERCERGKR</sequence>
<evidence type="ECO:0000256" key="2">
    <source>
        <dbReference type="ARBA" id="ARBA00023287"/>
    </source>
</evidence>
<keyword evidence="3" id="KW-0472">Membrane</keyword>
<dbReference type="KEGG" id="aia:AWH56_026270"/>
<dbReference type="EMBL" id="CP063356">
    <property type="protein sequence ID" value="QOY36101.1"/>
    <property type="molecule type" value="Genomic_DNA"/>
</dbReference>
<organism evidence="4 6">
    <name type="scientific">Anaerobacillus isosaccharinicus</name>
    <dbReference type="NCBI Taxonomy" id="1532552"/>
    <lineage>
        <taxon>Bacteria</taxon>
        <taxon>Bacillati</taxon>
        <taxon>Bacillota</taxon>
        <taxon>Bacilli</taxon>
        <taxon>Bacillales</taxon>
        <taxon>Bacillaceae</taxon>
        <taxon>Anaerobacillus</taxon>
    </lineage>
</organism>
<dbReference type="GO" id="GO:0009986">
    <property type="term" value="C:cell surface"/>
    <property type="evidence" value="ECO:0007669"/>
    <property type="project" value="UniProtKB-SubCell"/>
</dbReference>
<keyword evidence="3" id="KW-0812">Transmembrane</keyword>
<dbReference type="NCBIfam" id="TIGR02532">
    <property type="entry name" value="IV_pilin_GFxxxE"/>
    <property type="match status" value="1"/>
</dbReference>
<dbReference type="Proteomes" id="UP000180175">
    <property type="component" value="Chromosome"/>
</dbReference>
<evidence type="ECO:0000313" key="6">
    <source>
        <dbReference type="Proteomes" id="UP000180175"/>
    </source>
</evidence>
<reference evidence="5 6" key="2">
    <citation type="journal article" date="2017" name="Genome Announc.">
        <title>Draft Genome Sequences of Four Alkaliphilic Bacteria Belonging to the Anaerobacillus Genus.</title>
        <authorList>
            <person name="Bassil N.M."/>
            <person name="Lloyd J.R."/>
        </authorList>
    </citation>
    <scope>NUCLEOTIDE SEQUENCE [LARGE SCALE GENOMIC DNA]</scope>
    <source>
        <strain evidence="5 6">NB2006</strain>
    </source>
</reference>
<keyword evidence="2" id="KW-0178">Competence</keyword>
<keyword evidence="3" id="KW-1133">Transmembrane helix</keyword>
<feature type="transmembrane region" description="Helical" evidence="3">
    <location>
        <begin position="12"/>
        <end position="34"/>
    </location>
</feature>
<evidence type="ECO:0000313" key="4">
    <source>
        <dbReference type="EMBL" id="OIJ18809.1"/>
    </source>
</evidence>
<gene>
    <name evidence="5" type="ORF">AWH56_026270</name>
    <name evidence="4" type="ORF">AWH56_10265</name>
</gene>
<dbReference type="AlphaFoldDB" id="A0A1S2M241"/>
<dbReference type="PROSITE" id="PS00409">
    <property type="entry name" value="PROKAR_NTER_METHYL"/>
    <property type="match status" value="1"/>
</dbReference>
<reference evidence="5 6" key="3">
    <citation type="journal article" date="2019" name="Int. J. Syst. Evol. Microbiol.">
        <title>Anaerobacillus isosaccharinicus sp. nov., an alkaliphilic bacterium which degrades isosaccharinic acid.</title>
        <authorList>
            <person name="Bassil N.M."/>
            <person name="Lloyd J.R."/>
        </authorList>
    </citation>
    <scope>NUCLEOTIDE SEQUENCE [LARGE SCALE GENOMIC DNA]</scope>
    <source>
        <strain evidence="5 6">NB2006</strain>
    </source>
</reference>
<evidence type="ECO:0000256" key="3">
    <source>
        <dbReference type="SAM" id="Phobius"/>
    </source>
</evidence>
<name>A0A1S2M241_9BACI</name>
<dbReference type="InterPro" id="IPR012902">
    <property type="entry name" value="N_methyl_site"/>
</dbReference>
<dbReference type="RefSeq" id="WP_071317062.1">
    <property type="nucleotide sequence ID" value="NZ_CP063356.2"/>
</dbReference>
<proteinExistence type="predicted"/>
<dbReference type="OrthoDB" id="2935070at2"/>
<dbReference type="Pfam" id="PF07963">
    <property type="entry name" value="N_methyl"/>
    <property type="match status" value="1"/>
</dbReference>
<dbReference type="EMBL" id="LQXD01000086">
    <property type="protein sequence ID" value="OIJ18809.1"/>
    <property type="molecule type" value="Genomic_DNA"/>
</dbReference>
<dbReference type="GO" id="GO:0030420">
    <property type="term" value="P:establishment of competence for transformation"/>
    <property type="evidence" value="ECO:0007669"/>
    <property type="project" value="UniProtKB-KW"/>
</dbReference>
<reference evidence="4 6" key="1">
    <citation type="submission" date="2016-10" db="EMBL/GenBank/DDBJ databases">
        <title>Draft genome sequences of four alkaliphilic bacteria belonging to the Anaerobacillus genus.</title>
        <authorList>
            <person name="Bassil N.M."/>
            <person name="Lloyd J.R."/>
        </authorList>
    </citation>
    <scope>NUCLEOTIDE SEQUENCE [LARGE SCALE GENOMIC DNA]</scope>
    <source>
        <strain evidence="4 6">NB2006</strain>
    </source>
</reference>
<protein>
    <submittedName>
        <fullName evidence="5">Type II secretion system protein</fullName>
    </submittedName>
</protein>